<keyword evidence="2" id="KW-1185">Reference proteome</keyword>
<sequence>MLSDDGDKLATLLGLEYHHLKNIKKIRNHEDGRRSLLAEKSEQFFTSEEFLMELEKALKKAELMHIIRAINNINSKEKESKAIAIVSENVTDSKFYILFCGFPKTSEVFDELSSGNIVNANIGYLKFFWQRNSMTDVEKIEKIKEALKDIKRFDMIRQIEKNSPVTQTTFPK</sequence>
<comment type="caution">
    <text evidence="1">The sequence shown here is derived from an EMBL/GenBank/DDBJ whole genome shotgun (WGS) entry which is preliminary data.</text>
</comment>
<proteinExistence type="predicted"/>
<organism evidence="1 2">
    <name type="scientific">Dimorphilus gyrociliatus</name>
    <dbReference type="NCBI Taxonomy" id="2664684"/>
    <lineage>
        <taxon>Eukaryota</taxon>
        <taxon>Metazoa</taxon>
        <taxon>Spiralia</taxon>
        <taxon>Lophotrochozoa</taxon>
        <taxon>Annelida</taxon>
        <taxon>Polychaeta</taxon>
        <taxon>Polychaeta incertae sedis</taxon>
        <taxon>Dinophilidae</taxon>
        <taxon>Dimorphilus</taxon>
    </lineage>
</organism>
<protein>
    <submittedName>
        <fullName evidence="1">DgyrCDS4593</fullName>
    </submittedName>
</protein>
<evidence type="ECO:0000313" key="2">
    <source>
        <dbReference type="Proteomes" id="UP000549394"/>
    </source>
</evidence>
<gene>
    <name evidence="1" type="ORF">DGYR_LOCUS4356</name>
</gene>
<dbReference type="EMBL" id="CAJFCJ010000006">
    <property type="protein sequence ID" value="CAD5115636.1"/>
    <property type="molecule type" value="Genomic_DNA"/>
</dbReference>
<name>A0A7I8VH39_9ANNE</name>
<dbReference type="Proteomes" id="UP000549394">
    <property type="component" value="Unassembled WGS sequence"/>
</dbReference>
<reference evidence="1 2" key="1">
    <citation type="submission" date="2020-08" db="EMBL/GenBank/DDBJ databases">
        <authorList>
            <person name="Hejnol A."/>
        </authorList>
    </citation>
    <scope>NUCLEOTIDE SEQUENCE [LARGE SCALE GENOMIC DNA]</scope>
</reference>
<evidence type="ECO:0000313" key="1">
    <source>
        <dbReference type="EMBL" id="CAD5115636.1"/>
    </source>
</evidence>
<dbReference type="AlphaFoldDB" id="A0A7I8VH39"/>
<accession>A0A7I8VH39</accession>